<organism evidence="2 3">
    <name type="scientific">Apostasia shenzhenica</name>
    <dbReference type="NCBI Taxonomy" id="1088818"/>
    <lineage>
        <taxon>Eukaryota</taxon>
        <taxon>Viridiplantae</taxon>
        <taxon>Streptophyta</taxon>
        <taxon>Embryophyta</taxon>
        <taxon>Tracheophyta</taxon>
        <taxon>Spermatophyta</taxon>
        <taxon>Magnoliopsida</taxon>
        <taxon>Liliopsida</taxon>
        <taxon>Asparagales</taxon>
        <taxon>Orchidaceae</taxon>
        <taxon>Apostasioideae</taxon>
        <taxon>Apostasia</taxon>
    </lineage>
</organism>
<dbReference type="Proteomes" id="UP000236161">
    <property type="component" value="Unassembled WGS sequence"/>
</dbReference>
<reference evidence="2 3" key="1">
    <citation type="journal article" date="2017" name="Nature">
        <title>The Apostasia genome and the evolution of orchids.</title>
        <authorList>
            <person name="Zhang G.Q."/>
            <person name="Liu K.W."/>
            <person name="Li Z."/>
            <person name="Lohaus R."/>
            <person name="Hsiao Y.Y."/>
            <person name="Niu S.C."/>
            <person name="Wang J.Y."/>
            <person name="Lin Y.C."/>
            <person name="Xu Q."/>
            <person name="Chen L.J."/>
            <person name="Yoshida K."/>
            <person name="Fujiwara S."/>
            <person name="Wang Z.W."/>
            <person name="Zhang Y.Q."/>
            <person name="Mitsuda N."/>
            <person name="Wang M."/>
            <person name="Liu G.H."/>
            <person name="Pecoraro L."/>
            <person name="Huang H.X."/>
            <person name="Xiao X.J."/>
            <person name="Lin M."/>
            <person name="Wu X.Y."/>
            <person name="Wu W.L."/>
            <person name="Chen Y.Y."/>
            <person name="Chang S.B."/>
            <person name="Sakamoto S."/>
            <person name="Ohme-Takagi M."/>
            <person name="Yagi M."/>
            <person name="Zeng S.J."/>
            <person name="Shen C.Y."/>
            <person name="Yeh C.M."/>
            <person name="Luo Y.B."/>
            <person name="Tsai W.C."/>
            <person name="Van de Peer Y."/>
            <person name="Liu Z.J."/>
        </authorList>
    </citation>
    <scope>NUCLEOTIDE SEQUENCE [LARGE SCALE GENOMIC DNA]</scope>
    <source>
        <strain evidence="3">cv. Shenzhen</strain>
        <tissue evidence="2">Stem</tissue>
    </source>
</reference>
<evidence type="ECO:0000256" key="1">
    <source>
        <dbReference type="SAM" id="SignalP"/>
    </source>
</evidence>
<dbReference type="EMBL" id="KZ452538">
    <property type="protein sequence ID" value="PKA48350.1"/>
    <property type="molecule type" value="Genomic_DNA"/>
</dbReference>
<feature type="chain" id="PRO_5014155474" description="Secreted protein" evidence="1">
    <location>
        <begin position="29"/>
        <end position="109"/>
    </location>
</feature>
<evidence type="ECO:0000313" key="3">
    <source>
        <dbReference type="Proteomes" id="UP000236161"/>
    </source>
</evidence>
<keyword evidence="1" id="KW-0732">Signal</keyword>
<gene>
    <name evidence="2" type="ORF">AXF42_Ash020442</name>
</gene>
<dbReference type="AlphaFoldDB" id="A0A2H9ZYG4"/>
<proteinExistence type="predicted"/>
<evidence type="ECO:0008006" key="4">
    <source>
        <dbReference type="Google" id="ProtNLM"/>
    </source>
</evidence>
<sequence length="109" mass="11986">MLALRCPAAIVWPILHLLLARCARSAAATQPPVLVRRCPASAFARRYPAAIVWPILHLLLATLDRPPLLIRRCSLVSARPSVLARRCPAFAARLPLSAATVWPPLFDHI</sequence>
<accession>A0A2H9ZYG4</accession>
<keyword evidence="3" id="KW-1185">Reference proteome</keyword>
<evidence type="ECO:0000313" key="2">
    <source>
        <dbReference type="EMBL" id="PKA48350.1"/>
    </source>
</evidence>
<name>A0A2H9ZYG4_9ASPA</name>
<feature type="signal peptide" evidence="1">
    <location>
        <begin position="1"/>
        <end position="28"/>
    </location>
</feature>
<protein>
    <recommendedName>
        <fullName evidence="4">Secreted protein</fullName>
    </recommendedName>
</protein>